<proteinExistence type="predicted"/>
<keyword evidence="16" id="KW-0648">Protein biosynthesis</keyword>
<gene>
    <name evidence="16" type="primary">SPT5</name>
    <name evidence="16" type="ORF">TCON_0642</name>
</gene>
<keyword evidence="2" id="KW-0678">Repressor</keyword>
<comment type="function">
    <text evidence="9">The SPT4-SPT5 complex mediates both activation and inhibition of transcription elongation, and plays a role in pre-mRNA processing. This complex seems to be important for the stability of the RNA polymerase II elongation machinery on the chromatin template but not for the inherent ability of this machinery to translocate down the gene.</text>
</comment>
<dbReference type="InterPro" id="IPR057934">
    <property type="entry name" value="KOW_Spt5_7"/>
</dbReference>
<feature type="domain" description="NusG-like N-terminal" evidence="14">
    <location>
        <begin position="92"/>
        <end position="186"/>
    </location>
</feature>
<feature type="domain" description="KOW" evidence="15">
    <location>
        <begin position="192"/>
        <end position="219"/>
    </location>
</feature>
<dbReference type="InterPro" id="IPR039385">
    <property type="entry name" value="NGN_Euk"/>
</dbReference>
<name>A0ABQ7I125_9MICR</name>
<evidence type="ECO:0000259" key="15">
    <source>
        <dbReference type="SMART" id="SM00739"/>
    </source>
</evidence>
<dbReference type="Gene3D" id="3.30.70.940">
    <property type="entry name" value="NusG, N-terminal domain"/>
    <property type="match status" value="1"/>
</dbReference>
<evidence type="ECO:0000256" key="7">
    <source>
        <dbReference type="ARBA" id="ARBA00023163"/>
    </source>
</evidence>
<dbReference type="InterPro" id="IPR039659">
    <property type="entry name" value="SPT5"/>
</dbReference>
<evidence type="ECO:0000256" key="11">
    <source>
        <dbReference type="ARBA" id="ARBA00031006"/>
    </source>
</evidence>
<keyword evidence="17" id="KW-1185">Reference proteome</keyword>
<evidence type="ECO:0000256" key="5">
    <source>
        <dbReference type="ARBA" id="ARBA00023015"/>
    </source>
</evidence>
<feature type="coiled-coil region" evidence="12">
    <location>
        <begin position="60"/>
        <end position="87"/>
    </location>
</feature>
<keyword evidence="3" id="KW-0597">Phosphoprotein</keyword>
<feature type="compositionally biased region" description="Acidic residues" evidence="13">
    <location>
        <begin position="23"/>
        <end position="43"/>
    </location>
</feature>
<evidence type="ECO:0000256" key="12">
    <source>
        <dbReference type="SAM" id="Coils"/>
    </source>
</evidence>
<dbReference type="Pfam" id="PF03439">
    <property type="entry name" value="Spt5-NGN"/>
    <property type="match status" value="1"/>
</dbReference>
<comment type="subcellular location">
    <subcellularLocation>
        <location evidence="1">Nucleus</location>
    </subcellularLocation>
</comment>
<evidence type="ECO:0000313" key="17">
    <source>
        <dbReference type="Proteomes" id="UP001516464"/>
    </source>
</evidence>
<dbReference type="Pfam" id="PF23290">
    <property type="entry name" value="KOW5_SPT5"/>
    <property type="match status" value="1"/>
</dbReference>
<sequence>MARKKSSDKLFNKYIDIEAYEDDEESYYSEEDLDAITEEEEELSSVSHENIPRRDWRTITDEWEEKYADEEEEEEEYTEEIQQHALLPTVRSPKLWLVRVRPGRERESAAMIVEKNKNGNFEKVGETRKNPEIFSIVVKQGLPGYIYIEAYTKNDVLTALEEVRGFRRAKVSVVPLREMVDVMSYRETDREQLRIGSFCRIKKGRYKGDLGRVVNIISYESVRIQIVPRLNGVKSLFKVEDYPPDEIAKSRGYFIYRRETYKNGFLEKDVLVSNLEFENVDPTFEELSIFNIKIQIPSVGDKVLVRNGELAKTVGTVETNESNMICIKTKMGSFKVPVESVEKFYEVGDEVSYKKDGVLRNGVIVKTEPGKLIVASEDFSQEDILTPSEVSPPVRKIEDPQPKTGIIRARRDPFLYKAVEIQGGEFKGYYGIVKDAYGDNCRVQLSSNLNYVVVPRDMLSIRETYGISGNKVYYNTPGFKTPGFKTPGYKTPGYTTPGYKTPGYKTPGYKTPSALKSTIAQEDYGTEWLEKTTPFQGVLVLVDGNEVEIDDIKDGIYISGKNSYKRESVSFICPDKFDKACILEGEDAGTTGILVRITGNDGIMRTSDGSVKNVIINTLTKMK</sequence>
<evidence type="ECO:0000259" key="14">
    <source>
        <dbReference type="SMART" id="SM00738"/>
    </source>
</evidence>
<organism evidence="16 17">
    <name type="scientific">Astathelohania contejeani</name>
    <dbReference type="NCBI Taxonomy" id="164912"/>
    <lineage>
        <taxon>Eukaryota</taxon>
        <taxon>Fungi</taxon>
        <taxon>Fungi incertae sedis</taxon>
        <taxon>Microsporidia</taxon>
        <taxon>Astathelohaniidae</taxon>
        <taxon>Astathelohania</taxon>
    </lineage>
</organism>
<keyword evidence="4" id="KW-0677">Repeat</keyword>
<dbReference type="InterPro" id="IPR005824">
    <property type="entry name" value="KOW"/>
</dbReference>
<dbReference type="InterPro" id="IPR006645">
    <property type="entry name" value="NGN-like_dom"/>
</dbReference>
<dbReference type="InterPro" id="IPR036735">
    <property type="entry name" value="NGN_dom_sf"/>
</dbReference>
<dbReference type="InterPro" id="IPR041978">
    <property type="entry name" value="KOW_Spt5_5"/>
</dbReference>
<keyword evidence="12" id="KW-0175">Coiled coil</keyword>
<dbReference type="PANTHER" id="PTHR11125">
    <property type="entry name" value="SUPPRESSOR OF TY 5"/>
    <property type="match status" value="1"/>
</dbReference>
<evidence type="ECO:0000256" key="10">
    <source>
        <dbReference type="ARBA" id="ARBA00029865"/>
    </source>
</evidence>
<feature type="domain" description="KOW" evidence="15">
    <location>
        <begin position="296"/>
        <end position="323"/>
    </location>
</feature>
<evidence type="ECO:0000256" key="6">
    <source>
        <dbReference type="ARBA" id="ARBA00023159"/>
    </source>
</evidence>
<dbReference type="SMART" id="SM00739">
    <property type="entry name" value="KOW"/>
    <property type="match status" value="4"/>
</dbReference>
<evidence type="ECO:0000256" key="8">
    <source>
        <dbReference type="ARBA" id="ARBA00023242"/>
    </source>
</evidence>
<keyword evidence="8" id="KW-0539">Nucleus</keyword>
<dbReference type="GO" id="GO:0003746">
    <property type="term" value="F:translation elongation factor activity"/>
    <property type="evidence" value="ECO:0007669"/>
    <property type="project" value="UniProtKB-KW"/>
</dbReference>
<evidence type="ECO:0000256" key="4">
    <source>
        <dbReference type="ARBA" id="ARBA00022737"/>
    </source>
</evidence>
<reference evidence="16 17" key="1">
    <citation type="submission" date="2019-01" db="EMBL/GenBank/DDBJ databases">
        <title>Genomes sequencing and comparative genomics of infectious freshwater microsporidia, Cucumispora dikerogammari and Thelohania contejeani.</title>
        <authorList>
            <person name="Cormier A."/>
            <person name="Giraud I."/>
            <person name="Wattier R."/>
            <person name="Teixeira M."/>
            <person name="Grandjean F."/>
            <person name="Rigaud T."/>
            <person name="Cordaux R."/>
        </authorList>
    </citation>
    <scope>NUCLEOTIDE SEQUENCE [LARGE SCALE GENOMIC DNA]</scope>
    <source>
        <strain evidence="16">T1</strain>
        <tissue evidence="16">Spores</tissue>
    </source>
</reference>
<dbReference type="Proteomes" id="UP001516464">
    <property type="component" value="Unassembled WGS sequence"/>
</dbReference>
<feature type="domain" description="KOW" evidence="15">
    <location>
        <begin position="573"/>
        <end position="600"/>
    </location>
</feature>
<keyword evidence="5" id="KW-0805">Transcription regulation</keyword>
<feature type="domain" description="KOW" evidence="15">
    <location>
        <begin position="412"/>
        <end position="439"/>
    </location>
</feature>
<evidence type="ECO:0000256" key="13">
    <source>
        <dbReference type="SAM" id="MobiDB-lite"/>
    </source>
</evidence>
<evidence type="ECO:0000313" key="16">
    <source>
        <dbReference type="EMBL" id="KAF7684164.1"/>
    </source>
</evidence>
<dbReference type="Pfam" id="PF23287">
    <property type="entry name" value="KOW7_SPT5"/>
    <property type="match status" value="1"/>
</dbReference>
<protein>
    <recommendedName>
        <fullName evidence="10">Chromatin elongation factor SPT5</fullName>
    </recommendedName>
    <alternativeName>
        <fullName evidence="11">Chromatin elongation factor spt5</fullName>
    </alternativeName>
</protein>
<dbReference type="CDD" id="cd09888">
    <property type="entry name" value="NGN_Euk"/>
    <property type="match status" value="1"/>
</dbReference>
<comment type="caution">
    <text evidence="16">The sequence shown here is derived from an EMBL/GenBank/DDBJ whole genome shotgun (WGS) entry which is preliminary data.</text>
</comment>
<dbReference type="InterPro" id="IPR014722">
    <property type="entry name" value="Rib_uL2_dom2"/>
</dbReference>
<dbReference type="PANTHER" id="PTHR11125:SF7">
    <property type="entry name" value="TRANSCRIPTION ELONGATION FACTOR SPT5"/>
    <property type="match status" value="1"/>
</dbReference>
<dbReference type="Gene3D" id="2.30.30.30">
    <property type="match status" value="1"/>
</dbReference>
<evidence type="ECO:0000256" key="2">
    <source>
        <dbReference type="ARBA" id="ARBA00022491"/>
    </source>
</evidence>
<dbReference type="SMART" id="SM00738">
    <property type="entry name" value="NGN"/>
    <property type="match status" value="1"/>
</dbReference>
<evidence type="ECO:0000256" key="3">
    <source>
        <dbReference type="ARBA" id="ARBA00022553"/>
    </source>
</evidence>
<keyword evidence="7" id="KW-0804">Transcription</keyword>
<accession>A0ABQ7I125</accession>
<evidence type="ECO:0000256" key="9">
    <source>
        <dbReference type="ARBA" id="ARBA00024691"/>
    </source>
</evidence>
<dbReference type="EMBL" id="SBIQ01000026">
    <property type="protein sequence ID" value="KAF7684164.1"/>
    <property type="molecule type" value="Genomic_DNA"/>
</dbReference>
<dbReference type="InterPro" id="IPR005100">
    <property type="entry name" value="NGN-domain"/>
</dbReference>
<keyword evidence="6" id="KW-0010">Activator</keyword>
<feature type="region of interest" description="Disordered" evidence="13">
    <location>
        <begin position="23"/>
        <end position="49"/>
    </location>
</feature>
<keyword evidence="16" id="KW-0251">Elongation factor</keyword>
<evidence type="ECO:0000256" key="1">
    <source>
        <dbReference type="ARBA" id="ARBA00004123"/>
    </source>
</evidence>